<feature type="compositionally biased region" description="Basic and acidic residues" evidence="9">
    <location>
        <begin position="468"/>
        <end position="481"/>
    </location>
</feature>
<reference evidence="12" key="1">
    <citation type="submission" date="2021-11" db="EMBL/GenBank/DDBJ databases">
        <title>Purpureocillium_takamizusanense_genome.</title>
        <authorList>
            <person name="Nguyen N.-H."/>
        </authorList>
    </citation>
    <scope>NUCLEOTIDE SEQUENCE</scope>
    <source>
        <strain evidence="12">PT3</strain>
    </source>
</reference>
<evidence type="ECO:0000256" key="1">
    <source>
        <dbReference type="ARBA" id="ARBA00004584"/>
    </source>
</evidence>
<keyword evidence="4" id="KW-0132">Cell division</keyword>
<dbReference type="GO" id="GO:0005634">
    <property type="term" value="C:nucleus"/>
    <property type="evidence" value="ECO:0007669"/>
    <property type="project" value="InterPro"/>
</dbReference>
<feature type="region of interest" description="Disordered" evidence="9">
    <location>
        <begin position="418"/>
        <end position="650"/>
    </location>
</feature>
<dbReference type="RefSeq" id="XP_047848277.1">
    <property type="nucleotide sequence ID" value="XM_047992263.1"/>
</dbReference>
<feature type="compositionally biased region" description="Basic residues" evidence="9">
    <location>
        <begin position="641"/>
        <end position="650"/>
    </location>
</feature>
<evidence type="ECO:0000256" key="8">
    <source>
        <dbReference type="ARBA" id="ARBA00023328"/>
    </source>
</evidence>
<dbReference type="Pfam" id="PF07558">
    <property type="entry name" value="Shugoshin_N"/>
    <property type="match status" value="1"/>
</dbReference>
<gene>
    <name evidence="12" type="ORF">JDV02_010519</name>
</gene>
<organism evidence="12 13">
    <name type="scientific">Purpureocillium takamizusanense</name>
    <dbReference type="NCBI Taxonomy" id="2060973"/>
    <lineage>
        <taxon>Eukaryota</taxon>
        <taxon>Fungi</taxon>
        <taxon>Dikarya</taxon>
        <taxon>Ascomycota</taxon>
        <taxon>Pezizomycotina</taxon>
        <taxon>Sordariomycetes</taxon>
        <taxon>Hypocreomycetidae</taxon>
        <taxon>Hypocreales</taxon>
        <taxon>Ophiocordycipitaceae</taxon>
        <taxon>Purpureocillium</taxon>
    </lineage>
</organism>
<name>A0A9Q8QTY7_9HYPO</name>
<feature type="compositionally biased region" description="Polar residues" evidence="9">
    <location>
        <begin position="332"/>
        <end position="348"/>
    </location>
</feature>
<evidence type="ECO:0000256" key="7">
    <source>
        <dbReference type="ARBA" id="ARBA00023306"/>
    </source>
</evidence>
<evidence type="ECO:0000259" key="11">
    <source>
        <dbReference type="Pfam" id="PF07558"/>
    </source>
</evidence>
<keyword evidence="5" id="KW-0159">Chromosome partition</keyword>
<dbReference type="GO" id="GO:0000779">
    <property type="term" value="C:condensed chromosome, centromeric region"/>
    <property type="evidence" value="ECO:0007669"/>
    <property type="project" value="UniProtKB-ARBA"/>
</dbReference>
<dbReference type="Proteomes" id="UP000829364">
    <property type="component" value="Chromosome 12"/>
</dbReference>
<keyword evidence="6" id="KW-0175">Coiled coil</keyword>
<evidence type="ECO:0000259" key="10">
    <source>
        <dbReference type="Pfam" id="PF07557"/>
    </source>
</evidence>
<feature type="domain" description="Shugoshin N-terminal coiled-coil" evidence="11">
    <location>
        <begin position="17"/>
        <end position="61"/>
    </location>
</feature>
<dbReference type="Pfam" id="PF07557">
    <property type="entry name" value="Shugoshin_C"/>
    <property type="match status" value="1"/>
</dbReference>
<evidence type="ECO:0000313" key="12">
    <source>
        <dbReference type="EMBL" id="UNI24796.1"/>
    </source>
</evidence>
<feature type="compositionally biased region" description="Basic and acidic residues" evidence="9">
    <location>
        <begin position="356"/>
        <end position="379"/>
    </location>
</feature>
<keyword evidence="13" id="KW-1185">Reference proteome</keyword>
<dbReference type="InterPro" id="IPR011516">
    <property type="entry name" value="Shugoshin_N"/>
</dbReference>
<evidence type="ECO:0000256" key="2">
    <source>
        <dbReference type="ARBA" id="ARBA00010845"/>
    </source>
</evidence>
<dbReference type="InterPro" id="IPR011515">
    <property type="entry name" value="Shugoshin_C"/>
</dbReference>
<feature type="compositionally biased region" description="Basic and acidic residues" evidence="9">
    <location>
        <begin position="232"/>
        <end position="247"/>
    </location>
</feature>
<comment type="subcellular location">
    <subcellularLocation>
        <location evidence="1">Chromosome</location>
        <location evidence="1">Centromere</location>
    </subcellularLocation>
</comment>
<evidence type="ECO:0008006" key="14">
    <source>
        <dbReference type="Google" id="ProtNLM"/>
    </source>
</evidence>
<comment type="similarity">
    <text evidence="2">Belongs to the shugoshin family.</text>
</comment>
<dbReference type="OrthoDB" id="5394106at2759"/>
<keyword evidence="7" id="KW-0131">Cell cycle</keyword>
<feature type="compositionally biased region" description="Low complexity" evidence="9">
    <location>
        <begin position="622"/>
        <end position="634"/>
    </location>
</feature>
<dbReference type="KEGG" id="ptkz:JDV02_010519"/>
<evidence type="ECO:0000256" key="3">
    <source>
        <dbReference type="ARBA" id="ARBA00022454"/>
    </source>
</evidence>
<feature type="domain" description="Shugoshin C-terminal" evidence="10">
    <location>
        <begin position="453"/>
        <end position="475"/>
    </location>
</feature>
<feature type="compositionally biased region" description="Polar residues" evidence="9">
    <location>
        <begin position="123"/>
        <end position="132"/>
    </location>
</feature>
<proteinExistence type="inferred from homology"/>
<dbReference type="GO" id="GO:0051301">
    <property type="term" value="P:cell division"/>
    <property type="evidence" value="ECO:0007669"/>
    <property type="project" value="UniProtKB-KW"/>
</dbReference>
<feature type="compositionally biased region" description="Basic and acidic residues" evidence="9">
    <location>
        <begin position="289"/>
        <end position="330"/>
    </location>
</feature>
<feature type="region of interest" description="Disordered" evidence="9">
    <location>
        <begin position="169"/>
        <end position="388"/>
    </location>
</feature>
<dbReference type="AlphaFoldDB" id="A0A9Q8QTY7"/>
<dbReference type="GeneID" id="72072463"/>
<feature type="compositionally biased region" description="Basic and acidic residues" evidence="9">
    <location>
        <begin position="499"/>
        <end position="508"/>
    </location>
</feature>
<keyword evidence="3" id="KW-0158">Chromosome</keyword>
<feature type="compositionally biased region" description="Basic residues" evidence="9">
    <location>
        <begin position="107"/>
        <end position="118"/>
    </location>
</feature>
<dbReference type="EMBL" id="CP086365">
    <property type="protein sequence ID" value="UNI24796.1"/>
    <property type="molecule type" value="Genomic_DNA"/>
</dbReference>
<evidence type="ECO:0000256" key="4">
    <source>
        <dbReference type="ARBA" id="ARBA00022618"/>
    </source>
</evidence>
<protein>
    <recommendedName>
        <fullName evidence="14">Shugoshin</fullName>
    </recommendedName>
</protein>
<dbReference type="GO" id="GO:0045132">
    <property type="term" value="P:meiotic chromosome segregation"/>
    <property type="evidence" value="ECO:0007669"/>
    <property type="project" value="InterPro"/>
</dbReference>
<evidence type="ECO:0000313" key="13">
    <source>
        <dbReference type="Proteomes" id="UP000829364"/>
    </source>
</evidence>
<feature type="region of interest" description="Disordered" evidence="9">
    <location>
        <begin position="106"/>
        <end position="135"/>
    </location>
</feature>
<evidence type="ECO:0000256" key="9">
    <source>
        <dbReference type="SAM" id="MobiDB-lite"/>
    </source>
</evidence>
<sequence length="650" mass="71251">MARLNEPPVSSDSIETLRKKFLRQNRDLAKSNNIRALRIRELENECACMLSENLELRGRILELEKQVEDNDSRRIADHALAIKNKLESQLTEWGTLLAGLGLEPPMKKHSPRVRKSVRPRMSFSASRPSPSQRRLREVARDIEELGHIAEAKSYPRKSMNHEQILALQSEAEEADTTDSPELGPPPRSQFIDRDPVKVDSPSRAIPARAPEAGAKDNAESAQPKLIQSPKVNEAHRPCVASPEKKIEPTIPPQLRSLASETTASVPIKAGSKRKFTAQEDAENMPLQRVSDENRPFRTGPEKQSIRDKAGGGKTLKELANIRKEARERLAVDNTTRKPLSAKNTNDDISSPKKSKKSTDEVAEAKADLAKPKVSRERSKAKTKSAALAKVEPVKIEAISIPELPPPATVELSVPVAEPALLSPNSPEPAPDASGHRGDTPPPLDILSKGEMLRPSRRNRTAVSYAEPNLRDKMRRPTKELFDAVAGEGKYARRSSQAEPLDKLKRESDVNGSGAKLLSVNTQPAEADAGRTPESPLANKTSPPQELPASVATERRRRPSSATVKAIEVPEEAGAGPPDKPREADTSADTSGSGDTDIYEFTSSSPQVEKEDDTVEAKRSNRRQTTSARRASSATDGEKTRASSRRRSMMV</sequence>
<keyword evidence="8" id="KW-0137">Centromere</keyword>
<evidence type="ECO:0000256" key="6">
    <source>
        <dbReference type="ARBA" id="ARBA00023054"/>
    </source>
</evidence>
<accession>A0A9Q8QTY7</accession>
<evidence type="ECO:0000256" key="5">
    <source>
        <dbReference type="ARBA" id="ARBA00022829"/>
    </source>
</evidence>